<evidence type="ECO:0000259" key="9">
    <source>
        <dbReference type="Pfam" id="PF00291"/>
    </source>
</evidence>
<comment type="cofactor">
    <cofactor evidence="1 7">
        <name>pyridoxal 5'-phosphate</name>
        <dbReference type="ChEBI" id="CHEBI:597326"/>
    </cofactor>
</comment>
<feature type="binding site" evidence="7">
    <location>
        <position position="85"/>
    </location>
    <ligand>
        <name>pyridoxal 5'-phosphate</name>
        <dbReference type="ChEBI" id="CHEBI:597326"/>
    </ligand>
</feature>
<dbReference type="InterPro" id="IPR050214">
    <property type="entry name" value="Cys_Synth/Cystath_Beta-Synth"/>
</dbReference>
<dbReference type="InterPro" id="IPR005856">
    <property type="entry name" value="Cys_synth"/>
</dbReference>
<dbReference type="Proteomes" id="UP001162834">
    <property type="component" value="Chromosome"/>
</dbReference>
<dbReference type="NCBIfam" id="TIGR01136">
    <property type="entry name" value="cysKM"/>
    <property type="match status" value="1"/>
</dbReference>
<dbReference type="AlphaFoldDB" id="A0A9E6Y1J5"/>
<dbReference type="EMBL" id="CP087164">
    <property type="protein sequence ID" value="UGS37716.1"/>
    <property type="molecule type" value="Genomic_DNA"/>
</dbReference>
<dbReference type="Pfam" id="PF00291">
    <property type="entry name" value="PALP"/>
    <property type="match status" value="1"/>
</dbReference>
<evidence type="ECO:0000256" key="6">
    <source>
        <dbReference type="ARBA" id="ARBA00023192"/>
    </source>
</evidence>
<dbReference type="PROSITE" id="PS00901">
    <property type="entry name" value="CYS_SYNTHASE"/>
    <property type="match status" value="1"/>
</dbReference>
<dbReference type="EC" id="2.5.1.113" evidence="10"/>
<dbReference type="FunFam" id="3.40.50.1100:FF:000016">
    <property type="entry name" value="Cysteine synthase A"/>
    <property type="match status" value="1"/>
</dbReference>
<comment type="similarity">
    <text evidence="2">Belongs to the cysteine synthase/cystathionine beta-synthase family.</text>
</comment>
<evidence type="ECO:0000256" key="2">
    <source>
        <dbReference type="ARBA" id="ARBA00007103"/>
    </source>
</evidence>
<feature type="modified residue" description="N6-(pyridoxal phosphate)lysine" evidence="8">
    <location>
        <position position="55"/>
    </location>
</feature>
<keyword evidence="6" id="KW-0198">Cysteine biosynthesis</keyword>
<evidence type="ECO:0000313" key="11">
    <source>
        <dbReference type="Proteomes" id="UP001162834"/>
    </source>
</evidence>
<feature type="binding site" evidence="7">
    <location>
        <begin position="189"/>
        <end position="193"/>
    </location>
    <ligand>
        <name>pyridoxal 5'-phosphate</name>
        <dbReference type="ChEBI" id="CHEBI:597326"/>
    </ligand>
</feature>
<dbReference type="InterPro" id="IPR001926">
    <property type="entry name" value="TrpB-like_PALP"/>
</dbReference>
<accession>A0A9E6Y1J5</accession>
<dbReference type="GO" id="GO:0006535">
    <property type="term" value="P:cysteine biosynthetic process from serine"/>
    <property type="evidence" value="ECO:0007669"/>
    <property type="project" value="InterPro"/>
</dbReference>
<dbReference type="KEGG" id="sbae:DSM104329_04137"/>
<evidence type="ECO:0000256" key="5">
    <source>
        <dbReference type="ARBA" id="ARBA00022898"/>
    </source>
</evidence>
<dbReference type="Gene3D" id="3.40.50.1100">
    <property type="match status" value="2"/>
</dbReference>
<keyword evidence="4 10" id="KW-0808">Transferase</keyword>
<keyword evidence="3" id="KW-0028">Amino-acid biosynthesis</keyword>
<keyword evidence="5 7" id="KW-0663">Pyridoxal phosphate</keyword>
<name>A0A9E6Y1J5_9ACTN</name>
<reference evidence="10" key="1">
    <citation type="journal article" date="2022" name="Int. J. Syst. Evol. Microbiol.">
        <title>Pseudomonas aegrilactucae sp. nov. and Pseudomonas morbosilactucae sp. nov., pathogens causing bacterial rot of lettuce in Japan.</title>
        <authorList>
            <person name="Sawada H."/>
            <person name="Fujikawa T."/>
            <person name="Satou M."/>
        </authorList>
    </citation>
    <scope>NUCLEOTIDE SEQUENCE</scope>
    <source>
        <strain evidence="10">0166_1</strain>
    </source>
</reference>
<proteinExistence type="inferred from homology"/>
<evidence type="ECO:0000313" key="10">
    <source>
        <dbReference type="EMBL" id="UGS37716.1"/>
    </source>
</evidence>
<dbReference type="SUPFAM" id="SSF53686">
    <property type="entry name" value="Tryptophan synthase beta subunit-like PLP-dependent enzymes"/>
    <property type="match status" value="1"/>
</dbReference>
<protein>
    <submittedName>
        <fullName evidence="10">O-phosphoserine sulfhydrylase</fullName>
        <ecNumber evidence="10">2.5.1.113</ecNumber>
    </submittedName>
</protein>
<evidence type="ECO:0000256" key="4">
    <source>
        <dbReference type="ARBA" id="ARBA00022679"/>
    </source>
</evidence>
<dbReference type="InterPro" id="IPR036052">
    <property type="entry name" value="TrpB-like_PALP_sf"/>
</dbReference>
<dbReference type="GO" id="GO:0004124">
    <property type="term" value="F:cysteine synthase activity"/>
    <property type="evidence" value="ECO:0007669"/>
    <property type="project" value="InterPro"/>
</dbReference>
<keyword evidence="11" id="KW-1185">Reference proteome</keyword>
<dbReference type="RefSeq" id="WP_259311761.1">
    <property type="nucleotide sequence ID" value="NZ_CP087164.1"/>
</dbReference>
<gene>
    <name evidence="10" type="primary">cysM</name>
    <name evidence="10" type="ORF">DSM104329_04137</name>
</gene>
<evidence type="ECO:0000256" key="7">
    <source>
        <dbReference type="PIRSR" id="PIRSR605856-50"/>
    </source>
</evidence>
<evidence type="ECO:0000256" key="3">
    <source>
        <dbReference type="ARBA" id="ARBA00022605"/>
    </source>
</evidence>
<feature type="domain" description="Tryptophan synthase beta chain-like PALP" evidence="9">
    <location>
        <begin position="20"/>
        <end position="297"/>
    </location>
</feature>
<sequence>MAVPELRNRPCGGRYGDIVQAIGNTPLVELKRLSPKPGVRIWAKMESFNPTGSVKDRVARALIEDAEEKGAIRPGQTILEPTSGNTGISLAMICSRKGYDLKVVMPDNVTPERTQLLKMYGAEIVYSPGDQGSNGAVAMALEMAESDSSYYMPYQYGNQANPGAHYHGTAPEILEELDGDIAAFVAGLGTGGTLMGNGRRLKEELGDAVKIVAAEPMQGEPVQGLRSLDDGFIPPIIDLSVLDRKIFVTNRDAIMWTRKLLDEEGVFAGVSSGAIARVAVRIAGELDEGNVVFLVADDGWKYLSSGVYTLPVDEIENLESTVWW</sequence>
<dbReference type="InterPro" id="IPR001216">
    <property type="entry name" value="P-phosphate_BS"/>
</dbReference>
<evidence type="ECO:0000256" key="8">
    <source>
        <dbReference type="PIRSR" id="PIRSR605856-51"/>
    </source>
</evidence>
<evidence type="ECO:0000256" key="1">
    <source>
        <dbReference type="ARBA" id="ARBA00001933"/>
    </source>
</evidence>
<dbReference type="PANTHER" id="PTHR10314">
    <property type="entry name" value="CYSTATHIONINE BETA-SYNTHASE"/>
    <property type="match status" value="1"/>
</dbReference>
<feature type="binding site" evidence="7">
    <location>
        <position position="271"/>
    </location>
    <ligand>
        <name>pyridoxal 5'-phosphate</name>
        <dbReference type="ChEBI" id="CHEBI:597326"/>
    </ligand>
</feature>
<dbReference type="CDD" id="cd01561">
    <property type="entry name" value="CBS_like"/>
    <property type="match status" value="1"/>
</dbReference>
<organism evidence="10 11">
    <name type="scientific">Capillimicrobium parvum</name>
    <dbReference type="NCBI Taxonomy" id="2884022"/>
    <lineage>
        <taxon>Bacteria</taxon>
        <taxon>Bacillati</taxon>
        <taxon>Actinomycetota</taxon>
        <taxon>Thermoleophilia</taxon>
        <taxon>Solirubrobacterales</taxon>
        <taxon>Capillimicrobiaceae</taxon>
        <taxon>Capillimicrobium</taxon>
    </lineage>
</organism>